<evidence type="ECO:0000313" key="10">
    <source>
        <dbReference type="Proteomes" id="UP000682416"/>
    </source>
</evidence>
<dbReference type="InterPro" id="IPR052017">
    <property type="entry name" value="TSUP"/>
</dbReference>
<dbReference type="GO" id="GO:0005886">
    <property type="term" value="C:plasma membrane"/>
    <property type="evidence" value="ECO:0007669"/>
    <property type="project" value="UniProtKB-SubCell"/>
</dbReference>
<name>A0A975QLS6_9ACTN</name>
<keyword evidence="6 8" id="KW-1133">Transmembrane helix</keyword>
<comment type="subcellular location">
    <subcellularLocation>
        <location evidence="1 8">Cell membrane</location>
        <topology evidence="1 8">Multi-pass membrane protein</topology>
    </subcellularLocation>
</comment>
<dbReference type="KEGG" id="nec:KGD82_10640"/>
<keyword evidence="7 8" id="KW-0472">Membrane</keyword>
<keyword evidence="4 8" id="KW-1003">Cell membrane</keyword>
<accession>A0A975QLS6</accession>
<evidence type="ECO:0000256" key="8">
    <source>
        <dbReference type="RuleBase" id="RU363041"/>
    </source>
</evidence>
<evidence type="ECO:0000256" key="4">
    <source>
        <dbReference type="ARBA" id="ARBA00022475"/>
    </source>
</evidence>
<feature type="transmembrane region" description="Helical" evidence="8">
    <location>
        <begin position="20"/>
        <end position="47"/>
    </location>
</feature>
<feature type="transmembrane region" description="Helical" evidence="8">
    <location>
        <begin position="114"/>
        <end position="133"/>
    </location>
</feature>
<feature type="transmembrane region" description="Helical" evidence="8">
    <location>
        <begin position="204"/>
        <end position="225"/>
    </location>
</feature>
<evidence type="ECO:0000313" key="9">
    <source>
        <dbReference type="EMBL" id="QVJ02719.1"/>
    </source>
</evidence>
<sequence>MFADLLTPTPHTLFGQIDAWVFLLTAATAVLAGAAVQSMVGLGLGLVAAPVISFLDPTLMPGSLLIAVIVLPMLTLVQEWRHVDWRGLAWGLPARVPGTVLAVWVVAVLEPRALAAVVGVMVLVAVALTVRSFRVRITPVSLVTAGTLSGFAGTATSVGGPPMALLYQHEPPERVRATLAAFFLLGGALSLVSLGIGGQLDARTAAAGVAAIPCVGLGFLVGNRIRRWVDPGLMRRALLCVVTVSAIGLLAQAALG</sequence>
<dbReference type="EMBL" id="CP074402">
    <property type="protein sequence ID" value="QVJ02719.1"/>
    <property type="molecule type" value="Genomic_DNA"/>
</dbReference>
<dbReference type="AlphaFoldDB" id="A0A975QLS6"/>
<protein>
    <recommendedName>
        <fullName evidence="8">Probable membrane transporter protein</fullName>
    </recommendedName>
</protein>
<feature type="transmembrane region" description="Helical" evidence="8">
    <location>
        <begin position="59"/>
        <end position="77"/>
    </location>
</feature>
<evidence type="ECO:0000256" key="6">
    <source>
        <dbReference type="ARBA" id="ARBA00022989"/>
    </source>
</evidence>
<dbReference type="Pfam" id="PF01925">
    <property type="entry name" value="TauE"/>
    <property type="match status" value="1"/>
</dbReference>
<dbReference type="PANTHER" id="PTHR30269">
    <property type="entry name" value="TRANSMEMBRANE PROTEIN YFCA"/>
    <property type="match status" value="1"/>
</dbReference>
<evidence type="ECO:0000256" key="2">
    <source>
        <dbReference type="ARBA" id="ARBA00009142"/>
    </source>
</evidence>
<keyword evidence="5 8" id="KW-0812">Transmembrane</keyword>
<reference evidence="9" key="1">
    <citation type="submission" date="2021-05" db="EMBL/GenBank/DDBJ databases">
        <authorList>
            <person name="Kaiqin L."/>
            <person name="Jian G."/>
        </authorList>
    </citation>
    <scope>NUCLEOTIDE SEQUENCE</scope>
    <source>
        <strain evidence="9">HDS5</strain>
    </source>
</reference>
<feature type="transmembrane region" description="Helical" evidence="8">
    <location>
        <begin position="89"/>
        <end position="107"/>
    </location>
</feature>
<proteinExistence type="inferred from homology"/>
<dbReference type="Proteomes" id="UP000682416">
    <property type="component" value="Chromosome"/>
</dbReference>
<feature type="transmembrane region" description="Helical" evidence="8">
    <location>
        <begin position="179"/>
        <end position="198"/>
    </location>
</feature>
<gene>
    <name evidence="9" type="ORF">KGD82_10640</name>
</gene>
<evidence type="ECO:0000256" key="5">
    <source>
        <dbReference type="ARBA" id="ARBA00022692"/>
    </source>
</evidence>
<evidence type="ECO:0000256" key="7">
    <source>
        <dbReference type="ARBA" id="ARBA00023136"/>
    </source>
</evidence>
<evidence type="ECO:0000256" key="1">
    <source>
        <dbReference type="ARBA" id="ARBA00004651"/>
    </source>
</evidence>
<feature type="transmembrane region" description="Helical" evidence="8">
    <location>
        <begin position="237"/>
        <end position="255"/>
    </location>
</feature>
<evidence type="ECO:0000256" key="3">
    <source>
        <dbReference type="ARBA" id="ARBA00022448"/>
    </source>
</evidence>
<comment type="similarity">
    <text evidence="2 8">Belongs to the 4-toluene sulfonate uptake permease (TSUP) (TC 2.A.102) family.</text>
</comment>
<keyword evidence="10" id="KW-1185">Reference proteome</keyword>
<dbReference type="PANTHER" id="PTHR30269:SF37">
    <property type="entry name" value="MEMBRANE TRANSPORTER PROTEIN"/>
    <property type="match status" value="1"/>
</dbReference>
<keyword evidence="3" id="KW-0813">Transport</keyword>
<organism evidence="9 10">
    <name type="scientific">Nocardiopsis eucommiae</name>
    <dbReference type="NCBI Taxonomy" id="2831970"/>
    <lineage>
        <taxon>Bacteria</taxon>
        <taxon>Bacillati</taxon>
        <taxon>Actinomycetota</taxon>
        <taxon>Actinomycetes</taxon>
        <taxon>Streptosporangiales</taxon>
        <taxon>Nocardiopsidaceae</taxon>
        <taxon>Nocardiopsis</taxon>
    </lineage>
</organism>
<dbReference type="RefSeq" id="WP_378739545.1">
    <property type="nucleotide sequence ID" value="NZ_CBDRIY010000044.1"/>
</dbReference>
<dbReference type="InterPro" id="IPR002781">
    <property type="entry name" value="TM_pro_TauE-like"/>
</dbReference>